<dbReference type="InterPro" id="IPR036859">
    <property type="entry name" value="CAP-Gly_dom_sf"/>
</dbReference>
<dbReference type="EMBL" id="JARO02001145">
    <property type="protein sequence ID" value="KPP76338.1"/>
    <property type="molecule type" value="Genomic_DNA"/>
</dbReference>
<evidence type="ECO:0000313" key="2">
    <source>
        <dbReference type="EMBL" id="KPP76338.1"/>
    </source>
</evidence>
<accession>A0A0P7XM80</accession>
<organism evidence="2 3">
    <name type="scientific">Scleropages formosus</name>
    <name type="common">Asian bonytongue</name>
    <name type="synonym">Osteoglossum formosum</name>
    <dbReference type="NCBI Taxonomy" id="113540"/>
    <lineage>
        <taxon>Eukaryota</taxon>
        <taxon>Metazoa</taxon>
        <taxon>Chordata</taxon>
        <taxon>Craniata</taxon>
        <taxon>Vertebrata</taxon>
        <taxon>Euteleostomi</taxon>
        <taxon>Actinopterygii</taxon>
        <taxon>Neopterygii</taxon>
        <taxon>Teleostei</taxon>
        <taxon>Osteoglossocephala</taxon>
        <taxon>Osteoglossomorpha</taxon>
        <taxon>Osteoglossiformes</taxon>
        <taxon>Osteoglossidae</taxon>
        <taxon>Scleropages</taxon>
    </lineage>
</organism>
<sequence>MRVETPDRGAVAEPLPSEALGRRVSCDGERATVRYVGAKHDGSHEGVRYFTCRFPTGGSFVRPKKASFGMSYVAALRQRYEGDVGCVDGEKLKISTRTVEMVGFEDLSKKKK</sequence>
<proteinExistence type="predicted"/>
<dbReference type="Pfam" id="PF01302">
    <property type="entry name" value="CAP_GLY"/>
    <property type="match status" value="1"/>
</dbReference>
<evidence type="ECO:0000259" key="1">
    <source>
        <dbReference type="PROSITE" id="PS50245"/>
    </source>
</evidence>
<dbReference type="InterPro" id="IPR000938">
    <property type="entry name" value="CAP-Gly_domain"/>
</dbReference>
<protein>
    <recommendedName>
        <fullName evidence="1">CAP-Gly domain-containing protein</fullName>
    </recommendedName>
</protein>
<name>A0A0P7XM80_SCLFO</name>
<dbReference type="SMART" id="SM01052">
    <property type="entry name" value="CAP_GLY"/>
    <property type="match status" value="1"/>
</dbReference>
<dbReference type="Proteomes" id="UP000034805">
    <property type="component" value="Unassembled WGS sequence"/>
</dbReference>
<feature type="domain" description="CAP-Gly" evidence="1">
    <location>
        <begin position="39"/>
        <end position="62"/>
    </location>
</feature>
<dbReference type="AlphaFoldDB" id="A0A0P7XM80"/>
<gene>
    <name evidence="2" type="ORF">Z043_104319</name>
</gene>
<evidence type="ECO:0000313" key="3">
    <source>
        <dbReference type="Proteomes" id="UP000034805"/>
    </source>
</evidence>
<dbReference type="Gene3D" id="2.30.30.190">
    <property type="entry name" value="CAP Gly-rich-like domain"/>
    <property type="match status" value="1"/>
</dbReference>
<dbReference type="SUPFAM" id="SSF74924">
    <property type="entry name" value="Cap-Gly domain"/>
    <property type="match status" value="1"/>
</dbReference>
<comment type="caution">
    <text evidence="2">The sequence shown here is derived from an EMBL/GenBank/DDBJ whole genome shotgun (WGS) entry which is preliminary data.</text>
</comment>
<dbReference type="PROSITE" id="PS50245">
    <property type="entry name" value="CAP_GLY_2"/>
    <property type="match status" value="1"/>
</dbReference>
<reference evidence="2 3" key="1">
    <citation type="submission" date="2015-08" db="EMBL/GenBank/DDBJ databases">
        <title>The genome of the Asian arowana (Scleropages formosus).</title>
        <authorList>
            <person name="Tan M.H."/>
            <person name="Gan H.M."/>
            <person name="Croft L.J."/>
            <person name="Austin C.M."/>
        </authorList>
    </citation>
    <scope>NUCLEOTIDE SEQUENCE [LARGE SCALE GENOMIC DNA]</scope>
    <source>
        <strain evidence="2">Aro1</strain>
    </source>
</reference>